<dbReference type="AlphaFoldDB" id="A0A5A7N2Y8"/>
<sequence>MDSAFDDLRGAGQMIPMLDEMGHIIQRHEAAGNESQALGQAVKLGFDPA</sequence>
<reference evidence="1 2" key="1">
    <citation type="submission" date="2019-09" db="EMBL/GenBank/DDBJ databases">
        <title>NBRP : Genome information of microbial organism related human and environment.</title>
        <authorList>
            <person name="Hattori M."/>
            <person name="Oshima K."/>
            <person name="Inaba H."/>
            <person name="Suda W."/>
            <person name="Sakamoto M."/>
            <person name="Iino T."/>
            <person name="Kitahara M."/>
            <person name="Oshida Y."/>
            <person name="Iida T."/>
            <person name="Kudo T."/>
            <person name="Itoh T."/>
            <person name="Ohkuma M."/>
        </authorList>
    </citation>
    <scope>NUCLEOTIDE SEQUENCE [LARGE SCALE GENOMIC DNA]</scope>
    <source>
        <strain evidence="1 2">Q-1</strain>
    </source>
</reference>
<evidence type="ECO:0000313" key="1">
    <source>
        <dbReference type="EMBL" id="GER02651.1"/>
    </source>
</evidence>
<gene>
    <name evidence="1" type="ORF">JCM17846_03330</name>
</gene>
<protein>
    <submittedName>
        <fullName evidence="1">Uncharacterized protein</fullName>
    </submittedName>
</protein>
<organism evidence="1 2">
    <name type="scientific">Iodidimonas nitroreducens</name>
    <dbReference type="NCBI Taxonomy" id="1236968"/>
    <lineage>
        <taxon>Bacteria</taxon>
        <taxon>Pseudomonadati</taxon>
        <taxon>Pseudomonadota</taxon>
        <taxon>Alphaproteobacteria</taxon>
        <taxon>Iodidimonadales</taxon>
        <taxon>Iodidimonadaceae</taxon>
        <taxon>Iodidimonas</taxon>
    </lineage>
</organism>
<proteinExistence type="predicted"/>
<dbReference type="EMBL" id="BKCN01000001">
    <property type="protein sequence ID" value="GER02651.1"/>
    <property type="molecule type" value="Genomic_DNA"/>
</dbReference>
<evidence type="ECO:0000313" key="2">
    <source>
        <dbReference type="Proteomes" id="UP000324996"/>
    </source>
</evidence>
<keyword evidence="2" id="KW-1185">Reference proteome</keyword>
<dbReference type="Proteomes" id="UP000324996">
    <property type="component" value="Unassembled WGS sequence"/>
</dbReference>
<name>A0A5A7N2Y8_9PROT</name>
<comment type="caution">
    <text evidence="1">The sequence shown here is derived from an EMBL/GenBank/DDBJ whole genome shotgun (WGS) entry which is preliminary data.</text>
</comment>
<accession>A0A5A7N2Y8</accession>